<keyword evidence="2" id="KW-1133">Transmembrane helix</keyword>
<organism evidence="3">
    <name type="scientific">Rhodotorula toruloides</name>
    <name type="common">Yeast</name>
    <name type="synonym">Rhodosporidium toruloides</name>
    <dbReference type="NCBI Taxonomy" id="5286"/>
    <lineage>
        <taxon>Eukaryota</taxon>
        <taxon>Fungi</taxon>
        <taxon>Dikarya</taxon>
        <taxon>Basidiomycota</taxon>
        <taxon>Pucciniomycotina</taxon>
        <taxon>Microbotryomycetes</taxon>
        <taxon>Sporidiobolales</taxon>
        <taxon>Sporidiobolaceae</taxon>
        <taxon>Rhodotorula</taxon>
    </lineage>
</organism>
<feature type="region of interest" description="Disordered" evidence="1">
    <location>
        <begin position="67"/>
        <end position="92"/>
    </location>
</feature>
<feature type="compositionally biased region" description="Polar residues" evidence="1">
    <location>
        <begin position="245"/>
        <end position="259"/>
    </location>
</feature>
<protein>
    <submittedName>
        <fullName evidence="3">RHTO0S17e02718g1_1</fullName>
    </submittedName>
</protein>
<name>A0A061BKD2_RHOTO</name>
<proteinExistence type="predicted"/>
<evidence type="ECO:0000256" key="2">
    <source>
        <dbReference type="SAM" id="Phobius"/>
    </source>
</evidence>
<gene>
    <name evidence="3" type="ORF">RHTO0S_17e02718g</name>
</gene>
<feature type="transmembrane region" description="Helical" evidence="2">
    <location>
        <begin position="123"/>
        <end position="149"/>
    </location>
</feature>
<feature type="compositionally biased region" description="Low complexity" evidence="1">
    <location>
        <begin position="285"/>
        <end position="306"/>
    </location>
</feature>
<accession>A0A061BKD2</accession>
<keyword evidence="2" id="KW-0812">Transmembrane</keyword>
<evidence type="ECO:0000256" key="1">
    <source>
        <dbReference type="SAM" id="MobiDB-lite"/>
    </source>
</evidence>
<feature type="region of interest" description="Disordered" evidence="1">
    <location>
        <begin position="190"/>
        <end position="306"/>
    </location>
</feature>
<evidence type="ECO:0000313" key="3">
    <source>
        <dbReference type="EMBL" id="CDR48395.1"/>
    </source>
</evidence>
<keyword evidence="2" id="KW-0472">Membrane</keyword>
<dbReference type="AlphaFoldDB" id="A0A061BKD2"/>
<reference evidence="3" key="1">
    <citation type="journal article" date="2014" name="Genome Announc.">
        <title>Draft genome sequence of Rhodosporidium toruloides CECT1137, an oleaginous yeast of biotechnological interest.</title>
        <authorList>
            <person name="Morin N."/>
            <person name="Calcas X."/>
            <person name="Devillers H."/>
            <person name="Durrens P."/>
            <person name="Sherman D.J."/>
            <person name="Nicaud J.-M."/>
            <person name="Neuveglise C."/>
        </authorList>
    </citation>
    <scope>NUCLEOTIDE SEQUENCE</scope>
    <source>
        <strain evidence="3">CECT1137</strain>
    </source>
</reference>
<sequence>MPPAASPPPASAEPPLVPAHWRHIASSSPFSRRTSYTAPAANFRTYHDPRHPGIVWEWSTRGHRKGIPPRPLRLREQPSRDEEKHAGLAGEPEKEWKIEERKAKNVWAFVRRTRWWGWDVHDISWWVAFLFTLGSVWWCIQGIMVFCYSSNTSTTFTNTESAMSFLGGTTFLFGSYLGWVESFNPACSGSEDDSDSTSMDNDAKQAASGSDGKAERNAENAPDATAKPRRKSWSTMGWEAKGDLQSLTEPDQARPNSTLGRRRRHFGSHLAPSKASSFPPPPSPGSTASDTTFTPSSPSSTSNRPPWRWFLFRPPPASSPIFLGYVANTVQLFGATAFEVSVISGLPGVLPASGAKGGPEQQGMPERDWVAAYWAMQVVGAPCFVFAGLVFALETQKRWWKIKPFSVGWHVGFWNIVGGFGFLFCGIFGIWRQTDISNPEHFQYWGTAFSTFWGSWAFLLGSYVQLLEGLNKWS</sequence>
<feature type="transmembrane region" description="Helical" evidence="2">
    <location>
        <begin position="443"/>
        <end position="464"/>
    </location>
</feature>
<dbReference type="EMBL" id="LK052952">
    <property type="protein sequence ID" value="CDR48395.1"/>
    <property type="molecule type" value="Genomic_DNA"/>
</dbReference>
<dbReference type="OrthoDB" id="2603at2759"/>
<feature type="transmembrane region" description="Helical" evidence="2">
    <location>
        <begin position="371"/>
        <end position="393"/>
    </location>
</feature>
<feature type="transmembrane region" description="Helical" evidence="2">
    <location>
        <begin position="413"/>
        <end position="431"/>
    </location>
</feature>
<feature type="compositionally biased region" description="Basic and acidic residues" evidence="1">
    <location>
        <begin position="73"/>
        <end position="92"/>
    </location>
</feature>